<keyword evidence="2" id="KW-1185">Reference proteome</keyword>
<comment type="caution">
    <text evidence="1">The sequence shown here is derived from an EMBL/GenBank/DDBJ whole genome shotgun (WGS) entry which is preliminary data.</text>
</comment>
<dbReference type="RefSeq" id="WP_168450574.1">
    <property type="nucleotide sequence ID" value="NZ_JAAWWK010000004.1"/>
</dbReference>
<gene>
    <name evidence="1" type="ORF">HCU74_11560</name>
</gene>
<dbReference type="Proteomes" id="UP000765845">
    <property type="component" value="Unassembled WGS sequence"/>
</dbReference>
<name>A0ABX1GGG0_9GAMM</name>
<accession>A0ABX1GGG0</accession>
<proteinExistence type="predicted"/>
<protein>
    <submittedName>
        <fullName evidence="1">Uncharacterized protein</fullName>
    </submittedName>
</protein>
<evidence type="ECO:0000313" key="2">
    <source>
        <dbReference type="Proteomes" id="UP000765845"/>
    </source>
</evidence>
<reference evidence="1 2" key="1">
    <citation type="submission" date="2020-04" db="EMBL/GenBank/DDBJ databases">
        <authorList>
            <person name="Yoon J."/>
        </authorList>
    </citation>
    <scope>NUCLEOTIDE SEQUENCE [LARGE SCALE GENOMIC DNA]</scope>
    <source>
        <strain evidence="1 2">KMU-166</strain>
    </source>
</reference>
<organism evidence="1 2">
    <name type="scientific">Spongiibacter thalassae</name>
    <dbReference type="NCBI Taxonomy" id="2721624"/>
    <lineage>
        <taxon>Bacteria</taxon>
        <taxon>Pseudomonadati</taxon>
        <taxon>Pseudomonadota</taxon>
        <taxon>Gammaproteobacteria</taxon>
        <taxon>Cellvibrionales</taxon>
        <taxon>Spongiibacteraceae</taxon>
        <taxon>Spongiibacter</taxon>
    </lineage>
</organism>
<sequence length="302" mass="32651">MDATRTLTLLVAWITLTLQPSSAWTLEPQPGQIYSSGTTLTITSLGVSLNIPEGWRAALSPDGEALHMEPLSGGAMLLVFADTMNQAKALETMQGPVPLDSGLQLHLEGQVTQARSGELSASYRIPYQSHLSALGHAQTDHNGTSIALFLIAPVTDLAALKPSLQAAANSVTFNKRHTSPTTSKTVTQETSKDLWADYLKGKHIVRFFSGSGYTEEQHIWLCSDGGYYRSFNGGGWGGGASGAAQSHYTGKWRATGAGEHGQLHLHNQSGAVSTYQLRWDFAKSHLYVDGKRWLHDENKACQ</sequence>
<evidence type="ECO:0000313" key="1">
    <source>
        <dbReference type="EMBL" id="NKI18041.1"/>
    </source>
</evidence>
<dbReference type="EMBL" id="JAAWWK010000004">
    <property type="protein sequence ID" value="NKI18041.1"/>
    <property type="molecule type" value="Genomic_DNA"/>
</dbReference>